<dbReference type="Proteomes" id="UP001519342">
    <property type="component" value="Unassembled WGS sequence"/>
</dbReference>
<evidence type="ECO:0000313" key="1">
    <source>
        <dbReference type="EMBL" id="MBP1927194.1"/>
    </source>
</evidence>
<reference evidence="1 2" key="1">
    <citation type="submission" date="2021-03" db="EMBL/GenBank/DDBJ databases">
        <title>Genomic Encyclopedia of Type Strains, Phase IV (KMG-IV): sequencing the most valuable type-strain genomes for metagenomic binning, comparative biology and taxonomic classification.</title>
        <authorList>
            <person name="Goeker M."/>
        </authorList>
    </citation>
    <scope>NUCLEOTIDE SEQUENCE [LARGE SCALE GENOMIC DNA]</scope>
    <source>
        <strain evidence="1 2">DSM 24004</strain>
    </source>
</reference>
<name>A0ABS4GHL8_9FIRM</name>
<proteinExistence type="predicted"/>
<protein>
    <submittedName>
        <fullName evidence="1">Uncharacterized protein</fullName>
    </submittedName>
</protein>
<evidence type="ECO:0000313" key="2">
    <source>
        <dbReference type="Proteomes" id="UP001519342"/>
    </source>
</evidence>
<dbReference type="EMBL" id="JAGGKS010000010">
    <property type="protein sequence ID" value="MBP1927194.1"/>
    <property type="molecule type" value="Genomic_DNA"/>
</dbReference>
<gene>
    <name evidence="1" type="ORF">J2Z76_003067</name>
</gene>
<comment type="caution">
    <text evidence="1">The sequence shown here is derived from an EMBL/GenBank/DDBJ whole genome shotgun (WGS) entry which is preliminary data.</text>
</comment>
<sequence length="39" mass="4726">MYIFTSQNGNDSYVKLVYNNQDVMYAYEHAFDNVEVQEW</sequence>
<organism evidence="1 2">
    <name type="scientific">Sedimentibacter acidaminivorans</name>
    <dbReference type="NCBI Taxonomy" id="913099"/>
    <lineage>
        <taxon>Bacteria</taxon>
        <taxon>Bacillati</taxon>
        <taxon>Bacillota</taxon>
        <taxon>Tissierellia</taxon>
        <taxon>Sedimentibacter</taxon>
    </lineage>
</organism>
<keyword evidence="2" id="KW-1185">Reference proteome</keyword>
<accession>A0ABS4GHL8</accession>